<feature type="coiled-coil region" evidence="1">
    <location>
        <begin position="24"/>
        <end position="51"/>
    </location>
</feature>
<evidence type="ECO:0000313" key="3">
    <source>
        <dbReference type="Proteomes" id="UP001370348"/>
    </source>
</evidence>
<evidence type="ECO:0008006" key="4">
    <source>
        <dbReference type="Google" id="ProtNLM"/>
    </source>
</evidence>
<evidence type="ECO:0000256" key="1">
    <source>
        <dbReference type="SAM" id="Coils"/>
    </source>
</evidence>
<sequence length="911" mass="101895">MSAAGPISMDDLRRLAEAEAPDLVQAILALLEREEEQSERANEDEHSADRMTVDTLRAALDQAARLQDKGRRQADAHEAWKRYLGQPESGIAQQIQLADLIVALYERGSGPARAAIVELAREAPLVYGIWGGLKRVYKLAEKNLDAEIFGALAVRFDCEAHDMGAGARDVKRGTLVYLQRRAWRFLRQLGKAVPELYPQFCVEVLRAYPLDTDSDVRIADAIEHHPAKKWGAPKNLPKTKKFRVPYREAWEASADPLMLLLETCQADFAASFAILGLRELFPDALRKVTPEWLGRLAFRPLTSAHEFLVETLDASPEFHQGKLKGIGLHEPVLALLVSPSAKARKYAIEYARGHAADMPPERLIELLEKAGSSYSDTAKFAASSIMGRSPRQLGIAVLGRLIAFDETRKWAAAALETEFERKELDETFFLDMLYSQDYDRAQWATRYLEKKFKRDELPLALWIRVLDDPRARDDDGTVVEWAMEQLSKFSVKLAPGAWILDALAREDIGSEVGEWLAKADGLPPEIDLERIKGLVFDPSRRQVAFALLGNRKLVSPGDIGLGWLLALARRADPQLHEWAHRYLLQHMAPVHFAEEKGDAKAGIARLFALALGAKEPEAVRAFAQTYLRCHHPKLGPEQSESKQWGIKSLIPRGAYSEERLWPALFDSRGDVRRFAVAITRAELRRWGAQTRVYELAESSAKEVRNIAYDALVQAGEAHADPELALTPEELDPVQIFSMTESRSRASRDVAIELIRKHYARIGGVLRLGWLMQSADREVRFFAVRLLWEKHRPRGVPEHWRPSAGAIEQAGAFTDAEALRALLKRLLFTVPPGRSMEQLESARARKLPASVAKRNLIEIVRDLAIEDAGFATIVAPVLGEFTGSVAKGEWQACLSALMTLRSVHGMALEGVV</sequence>
<dbReference type="Proteomes" id="UP001370348">
    <property type="component" value="Chromosome"/>
</dbReference>
<dbReference type="RefSeq" id="WP_394822785.1">
    <property type="nucleotide sequence ID" value="NZ_CP089984.1"/>
</dbReference>
<accession>A0ABZ2LS63</accession>
<reference evidence="2 3" key="1">
    <citation type="submission" date="2021-12" db="EMBL/GenBank/DDBJ databases">
        <title>Discovery of the Pendulisporaceae a myxobacterial family with distinct sporulation behavior and unique specialized metabolism.</title>
        <authorList>
            <person name="Garcia R."/>
            <person name="Popoff A."/>
            <person name="Bader C.D."/>
            <person name="Loehr J."/>
            <person name="Walesch S."/>
            <person name="Walt C."/>
            <person name="Boldt J."/>
            <person name="Bunk B."/>
            <person name="Haeckl F.J.F.P.J."/>
            <person name="Gunesch A.P."/>
            <person name="Birkelbach J."/>
            <person name="Nuebel U."/>
            <person name="Pietschmann T."/>
            <person name="Bach T."/>
            <person name="Mueller R."/>
        </authorList>
    </citation>
    <scope>NUCLEOTIDE SEQUENCE [LARGE SCALE GENOMIC DNA]</scope>
    <source>
        <strain evidence="2 3">MSr11954</strain>
    </source>
</reference>
<keyword evidence="3" id="KW-1185">Reference proteome</keyword>
<proteinExistence type="predicted"/>
<organism evidence="2 3">
    <name type="scientific">Pendulispora albinea</name>
    <dbReference type="NCBI Taxonomy" id="2741071"/>
    <lineage>
        <taxon>Bacteria</taxon>
        <taxon>Pseudomonadati</taxon>
        <taxon>Myxococcota</taxon>
        <taxon>Myxococcia</taxon>
        <taxon>Myxococcales</taxon>
        <taxon>Sorangiineae</taxon>
        <taxon>Pendulisporaceae</taxon>
        <taxon>Pendulispora</taxon>
    </lineage>
</organism>
<evidence type="ECO:0000313" key="2">
    <source>
        <dbReference type="EMBL" id="WXB13165.1"/>
    </source>
</evidence>
<keyword evidence="1" id="KW-0175">Coiled coil</keyword>
<gene>
    <name evidence="2" type="ORF">LZC94_35635</name>
</gene>
<name>A0ABZ2LS63_9BACT</name>
<dbReference type="EMBL" id="CP089984">
    <property type="protein sequence ID" value="WXB13165.1"/>
    <property type="molecule type" value="Genomic_DNA"/>
</dbReference>
<protein>
    <recommendedName>
        <fullName evidence="4">HEAT repeat domain-containing protein</fullName>
    </recommendedName>
</protein>